<proteinExistence type="predicted"/>
<dbReference type="Gene3D" id="2.40.100.20">
    <property type="match status" value="1"/>
</dbReference>
<sequence>MKNARLKITVGNKVLYATLEDNATTRALLKKMPMTLTMQNLYGREMCYRFGAGSLPTEHLRSDRYEVGDIVYWAPRGSFVILYKQNGEEFERQQIGHIDSGTDIFNGSGDEKVSFEIVK</sequence>
<evidence type="ECO:0000313" key="3">
    <source>
        <dbReference type="Proteomes" id="UP000606870"/>
    </source>
</evidence>
<protein>
    <recommendedName>
        <fullName evidence="1">Cyclophilin-like domain-containing protein</fullName>
    </recommendedName>
</protein>
<comment type="caution">
    <text evidence="2">The sequence shown here is derived from an EMBL/GenBank/DDBJ whole genome shotgun (WGS) entry which is preliminary data.</text>
</comment>
<dbReference type="Pfam" id="PF18050">
    <property type="entry name" value="Cyclophil_like2"/>
    <property type="match status" value="1"/>
</dbReference>
<evidence type="ECO:0000313" key="2">
    <source>
        <dbReference type="EMBL" id="MBC3537987.1"/>
    </source>
</evidence>
<organism evidence="2 3">
    <name type="scientific">Megasphaera hominis</name>
    <dbReference type="NCBI Taxonomy" id="159836"/>
    <lineage>
        <taxon>Bacteria</taxon>
        <taxon>Bacillati</taxon>
        <taxon>Bacillota</taxon>
        <taxon>Negativicutes</taxon>
        <taxon>Veillonellales</taxon>
        <taxon>Veillonellaceae</taxon>
        <taxon>Megasphaera</taxon>
    </lineage>
</organism>
<evidence type="ECO:0000259" key="1">
    <source>
        <dbReference type="Pfam" id="PF18050"/>
    </source>
</evidence>
<feature type="domain" description="Cyclophilin-like" evidence="1">
    <location>
        <begin position="8"/>
        <end position="116"/>
    </location>
</feature>
<name>A0ABR6VL19_9FIRM</name>
<keyword evidence="3" id="KW-1185">Reference proteome</keyword>
<dbReference type="InterPro" id="IPR029000">
    <property type="entry name" value="Cyclophilin-like_dom_sf"/>
</dbReference>
<dbReference type="EMBL" id="JACOGK010000059">
    <property type="protein sequence ID" value="MBC3537987.1"/>
    <property type="molecule type" value="Genomic_DNA"/>
</dbReference>
<gene>
    <name evidence="2" type="ORF">H8J70_12130</name>
</gene>
<dbReference type="SUPFAM" id="SSF50891">
    <property type="entry name" value="Cyclophilin-like"/>
    <property type="match status" value="1"/>
</dbReference>
<reference evidence="2 3" key="1">
    <citation type="submission" date="2020-08" db="EMBL/GenBank/DDBJ databases">
        <authorList>
            <person name="Liu C."/>
            <person name="Sun Q."/>
        </authorList>
    </citation>
    <scope>NUCLEOTIDE SEQUENCE [LARGE SCALE GENOMIC DNA]</scope>
    <source>
        <strain evidence="2 3">NSJ-59</strain>
    </source>
</reference>
<dbReference type="Proteomes" id="UP000606870">
    <property type="component" value="Unassembled WGS sequence"/>
</dbReference>
<accession>A0ABR6VL19</accession>
<dbReference type="InterPro" id="IPR041183">
    <property type="entry name" value="Cyclophilin-like"/>
</dbReference>